<keyword evidence="2" id="KW-0472">Membrane</keyword>
<feature type="compositionally biased region" description="Low complexity" evidence="1">
    <location>
        <begin position="51"/>
        <end position="89"/>
    </location>
</feature>
<evidence type="ECO:0000256" key="1">
    <source>
        <dbReference type="SAM" id="MobiDB-lite"/>
    </source>
</evidence>
<gene>
    <name evidence="3" type="ORF">Voc01_092660</name>
</gene>
<feature type="compositionally biased region" description="Pro residues" evidence="1">
    <location>
        <begin position="97"/>
        <end position="118"/>
    </location>
</feature>
<proteinExistence type="predicted"/>
<sequence length="162" mass="15944">MSANDDAWRRPPGHRGDAASGPAEPAAAPPPPPAPRPAPRPEDAVWARPKSATAGAGSPAGSSAGAGSPAGSSAATGSSAGASVNGAAVPEYAGPPRTNPPPAAWRPPIVAEPPPPGTLPEQDHDRIDVEEQAARTLTTGIGLVAGAICLVLLLILCARAVF</sequence>
<comment type="caution">
    <text evidence="3">The sequence shown here is derived from an EMBL/GenBank/DDBJ whole genome shotgun (WGS) entry which is preliminary data.</text>
</comment>
<evidence type="ECO:0000313" key="3">
    <source>
        <dbReference type="EMBL" id="GIJ74349.1"/>
    </source>
</evidence>
<dbReference type="AlphaFoldDB" id="A0A8J4EGX2"/>
<feature type="compositionally biased region" description="Basic and acidic residues" evidence="1">
    <location>
        <begin position="1"/>
        <end position="17"/>
    </location>
</feature>
<name>A0A8J4EGX2_9ACTN</name>
<dbReference type="EMBL" id="BOPH01000133">
    <property type="protein sequence ID" value="GIJ74349.1"/>
    <property type="molecule type" value="Genomic_DNA"/>
</dbReference>
<accession>A0A8J4EGX2</accession>
<feature type="compositionally biased region" description="Pro residues" evidence="1">
    <location>
        <begin position="27"/>
        <end position="38"/>
    </location>
</feature>
<dbReference type="Proteomes" id="UP000635606">
    <property type="component" value="Unassembled WGS sequence"/>
</dbReference>
<evidence type="ECO:0000256" key="2">
    <source>
        <dbReference type="SAM" id="Phobius"/>
    </source>
</evidence>
<evidence type="ECO:0000313" key="4">
    <source>
        <dbReference type="Proteomes" id="UP000635606"/>
    </source>
</evidence>
<keyword evidence="2" id="KW-0812">Transmembrane</keyword>
<feature type="region of interest" description="Disordered" evidence="1">
    <location>
        <begin position="1"/>
        <end position="123"/>
    </location>
</feature>
<reference evidence="3" key="1">
    <citation type="submission" date="2021-01" db="EMBL/GenBank/DDBJ databases">
        <title>Whole genome shotgun sequence of Virgisporangium ochraceum NBRC 16418.</title>
        <authorList>
            <person name="Komaki H."/>
            <person name="Tamura T."/>
        </authorList>
    </citation>
    <scope>NUCLEOTIDE SEQUENCE</scope>
    <source>
        <strain evidence="3">NBRC 16418</strain>
    </source>
</reference>
<protein>
    <recommendedName>
        <fullName evidence="5">Translation initiation factor 2</fullName>
    </recommendedName>
</protein>
<keyword evidence="2" id="KW-1133">Transmembrane helix</keyword>
<keyword evidence="4" id="KW-1185">Reference proteome</keyword>
<feature type="transmembrane region" description="Helical" evidence="2">
    <location>
        <begin position="141"/>
        <end position="161"/>
    </location>
</feature>
<dbReference type="RefSeq" id="WP_203934154.1">
    <property type="nucleotide sequence ID" value="NZ_BOPH01000133.1"/>
</dbReference>
<organism evidence="3 4">
    <name type="scientific">Virgisporangium ochraceum</name>
    <dbReference type="NCBI Taxonomy" id="65505"/>
    <lineage>
        <taxon>Bacteria</taxon>
        <taxon>Bacillati</taxon>
        <taxon>Actinomycetota</taxon>
        <taxon>Actinomycetes</taxon>
        <taxon>Micromonosporales</taxon>
        <taxon>Micromonosporaceae</taxon>
        <taxon>Virgisporangium</taxon>
    </lineage>
</organism>
<evidence type="ECO:0008006" key="5">
    <source>
        <dbReference type="Google" id="ProtNLM"/>
    </source>
</evidence>